<proteinExistence type="predicted"/>
<sequence>MKPWQKAAFWLAHHFKDESFEELLASYFHDGYVFSSPTSFILMRPAFWDGYCLFTEADKPNAWFVHLAAGDMVDMFRACPFPLEHIVFQRHGQEKFHAYKFNLLSSKINGIK</sequence>
<evidence type="ECO:0000313" key="1">
    <source>
        <dbReference type="EMBL" id="CAB4155625.1"/>
    </source>
</evidence>
<gene>
    <name evidence="1" type="ORF">UFOVP674_23</name>
</gene>
<accession>A0A6J5NEK5</accession>
<reference evidence="1" key="1">
    <citation type="submission" date="2020-04" db="EMBL/GenBank/DDBJ databases">
        <authorList>
            <person name="Chiriac C."/>
            <person name="Salcher M."/>
            <person name="Ghai R."/>
            <person name="Kavagutti S V."/>
        </authorList>
    </citation>
    <scope>NUCLEOTIDE SEQUENCE</scope>
</reference>
<organism evidence="1">
    <name type="scientific">uncultured Caudovirales phage</name>
    <dbReference type="NCBI Taxonomy" id="2100421"/>
    <lineage>
        <taxon>Viruses</taxon>
        <taxon>Duplodnaviria</taxon>
        <taxon>Heunggongvirae</taxon>
        <taxon>Uroviricota</taxon>
        <taxon>Caudoviricetes</taxon>
        <taxon>Peduoviridae</taxon>
        <taxon>Maltschvirus</taxon>
        <taxon>Maltschvirus maltsch</taxon>
    </lineage>
</organism>
<dbReference type="EMBL" id="LR796630">
    <property type="protein sequence ID" value="CAB4155625.1"/>
    <property type="molecule type" value="Genomic_DNA"/>
</dbReference>
<name>A0A6J5NEK5_9CAUD</name>
<protein>
    <submittedName>
        <fullName evidence="1">Uncharacterized protein</fullName>
    </submittedName>
</protein>